<feature type="domain" description="Response regulatory" evidence="2">
    <location>
        <begin position="1"/>
        <end position="85"/>
    </location>
</feature>
<keyword evidence="5" id="KW-1185">Reference proteome</keyword>
<organism evidence="4 5">
    <name type="scientific">Psychroflexus gondwanensis ACAM 44</name>
    <dbReference type="NCBI Taxonomy" id="1189619"/>
    <lineage>
        <taxon>Bacteria</taxon>
        <taxon>Pseudomonadati</taxon>
        <taxon>Bacteroidota</taxon>
        <taxon>Flavobacteriia</taxon>
        <taxon>Flavobacteriales</taxon>
        <taxon>Flavobacteriaceae</taxon>
        <taxon>Psychroflexus</taxon>
    </lineage>
</organism>
<name>N1WSE9_9FLAO</name>
<dbReference type="GO" id="GO:0003677">
    <property type="term" value="F:DNA binding"/>
    <property type="evidence" value="ECO:0007669"/>
    <property type="project" value="InterPro"/>
</dbReference>
<evidence type="ECO:0000256" key="1">
    <source>
        <dbReference type="PROSITE-ProRule" id="PRU00169"/>
    </source>
</evidence>
<sequence length="212" mass="24574">MLYRLFYFEAVFLKEHAVDALLLDIQMPDITGIELLQTLLQPPKVIFTTAYTEYALQSFDFDHVIDYLNKPIRLPRFIKAMERLKIQLDLESNAAEASSLVVNNQKVGKLETLVVKEDKVTYRIPVLEIDYIQSWGNYVKIFTNNNQVRLARKTITDLEKELKTNGFERVHKSYLVNKKSVKAINGNQLILQDQTLPIGGAYRLLVKERLLK</sequence>
<dbReference type="eggNOG" id="COG3279">
    <property type="taxonomic scope" value="Bacteria"/>
</dbReference>
<dbReference type="STRING" id="1189619.pgond44_14083"/>
<dbReference type="InterPro" id="IPR011006">
    <property type="entry name" value="CheY-like_superfamily"/>
</dbReference>
<reference evidence="4 5" key="1">
    <citation type="journal article" date="2014" name="Genome Biol. Evol.">
        <title>Extensive gene acquisition in the extremely psychrophilic bacterial species Psychroflexus torquis and the link to sea-ice ecosystem specialism.</title>
        <authorList>
            <person name="Feng S."/>
            <person name="Powell S.M."/>
            <person name="Wilson R."/>
            <person name="Bowman J.P."/>
        </authorList>
    </citation>
    <scope>NUCLEOTIDE SEQUENCE [LARGE SCALE GENOMIC DNA]</scope>
    <source>
        <strain evidence="4 5">ACAM 44</strain>
    </source>
</reference>
<dbReference type="GO" id="GO:0000156">
    <property type="term" value="F:phosphorelay response regulator activity"/>
    <property type="evidence" value="ECO:0007669"/>
    <property type="project" value="InterPro"/>
</dbReference>
<gene>
    <name evidence="4" type="ORF">pgond44_14083</name>
</gene>
<dbReference type="Pfam" id="PF04397">
    <property type="entry name" value="LytTR"/>
    <property type="match status" value="1"/>
</dbReference>
<evidence type="ECO:0000259" key="3">
    <source>
        <dbReference type="PROSITE" id="PS50930"/>
    </source>
</evidence>
<dbReference type="InterPro" id="IPR001789">
    <property type="entry name" value="Sig_transdc_resp-reg_receiver"/>
</dbReference>
<evidence type="ECO:0000259" key="2">
    <source>
        <dbReference type="PROSITE" id="PS50110"/>
    </source>
</evidence>
<dbReference type="PROSITE" id="PS50930">
    <property type="entry name" value="HTH_LYTTR"/>
    <property type="match status" value="1"/>
</dbReference>
<feature type="modified residue" description="4-aspartylphosphate" evidence="1">
    <location>
        <position position="24"/>
    </location>
</feature>
<protein>
    <submittedName>
        <fullName evidence="4">LytTR family transcriptional regulator</fullName>
    </submittedName>
</protein>
<accession>N1WSE9</accession>
<dbReference type="InterPro" id="IPR046947">
    <property type="entry name" value="LytR-like"/>
</dbReference>
<keyword evidence="1" id="KW-0597">Phosphoprotein</keyword>
<dbReference type="SMART" id="SM00850">
    <property type="entry name" value="LytTR"/>
    <property type="match status" value="1"/>
</dbReference>
<dbReference type="InterPro" id="IPR007492">
    <property type="entry name" value="LytTR_DNA-bd_dom"/>
</dbReference>
<evidence type="ECO:0000313" key="5">
    <source>
        <dbReference type="Proteomes" id="UP000012317"/>
    </source>
</evidence>
<dbReference type="PANTHER" id="PTHR37299">
    <property type="entry name" value="TRANSCRIPTIONAL REGULATOR-RELATED"/>
    <property type="match status" value="1"/>
</dbReference>
<dbReference type="Pfam" id="PF00072">
    <property type="entry name" value="Response_reg"/>
    <property type="match status" value="1"/>
</dbReference>
<dbReference type="SUPFAM" id="SSF52172">
    <property type="entry name" value="CheY-like"/>
    <property type="match status" value="1"/>
</dbReference>
<feature type="domain" description="HTH LytTR-type" evidence="3">
    <location>
        <begin position="113"/>
        <end position="212"/>
    </location>
</feature>
<dbReference type="PATRIC" id="fig|1189619.4.peg.2909"/>
<dbReference type="Gene3D" id="2.40.50.1020">
    <property type="entry name" value="LytTr DNA-binding domain"/>
    <property type="match status" value="1"/>
</dbReference>
<dbReference type="Proteomes" id="UP000012317">
    <property type="component" value="Unassembled WGS sequence"/>
</dbReference>
<dbReference type="EMBL" id="APLF01000021">
    <property type="protein sequence ID" value="EMY80039.1"/>
    <property type="molecule type" value="Genomic_DNA"/>
</dbReference>
<evidence type="ECO:0000313" key="4">
    <source>
        <dbReference type="EMBL" id="EMY80039.1"/>
    </source>
</evidence>
<dbReference type="PANTHER" id="PTHR37299:SF1">
    <property type="entry name" value="STAGE 0 SPORULATION PROTEIN A HOMOLOG"/>
    <property type="match status" value="1"/>
</dbReference>
<dbReference type="PROSITE" id="PS50110">
    <property type="entry name" value="RESPONSE_REGULATORY"/>
    <property type="match status" value="1"/>
</dbReference>
<dbReference type="AlphaFoldDB" id="N1WSE9"/>
<dbReference type="Gene3D" id="3.40.50.2300">
    <property type="match status" value="1"/>
</dbReference>
<comment type="caution">
    <text evidence="4">The sequence shown here is derived from an EMBL/GenBank/DDBJ whole genome shotgun (WGS) entry which is preliminary data.</text>
</comment>
<proteinExistence type="predicted"/>